<dbReference type="SUPFAM" id="SSF52833">
    <property type="entry name" value="Thioredoxin-like"/>
    <property type="match status" value="1"/>
</dbReference>
<reference evidence="8 9" key="1">
    <citation type="journal article" date="2023" name="Life. Sci Alliance">
        <title>Evolutionary insights into 3D genome organization and epigenetic landscape of Vigna mungo.</title>
        <authorList>
            <person name="Junaid A."/>
            <person name="Singh B."/>
            <person name="Bhatia S."/>
        </authorList>
    </citation>
    <scope>NUCLEOTIDE SEQUENCE [LARGE SCALE GENOMIC DNA]</scope>
    <source>
        <strain evidence="8">Urdbean</strain>
    </source>
</reference>
<evidence type="ECO:0000313" key="9">
    <source>
        <dbReference type="Proteomes" id="UP001374535"/>
    </source>
</evidence>
<dbReference type="PANTHER" id="PTHR46115">
    <property type="entry name" value="THIOREDOXIN-LIKE PROTEIN 1"/>
    <property type="match status" value="1"/>
</dbReference>
<gene>
    <name evidence="8" type="ORF">V8G54_036832</name>
</gene>
<evidence type="ECO:0000256" key="5">
    <source>
        <dbReference type="ARBA" id="ARBA00038337"/>
    </source>
</evidence>
<name>A0AAQ3RFT7_VIGMU</name>
<dbReference type="PROSITE" id="PS00194">
    <property type="entry name" value="THIOREDOXIN_1"/>
    <property type="match status" value="1"/>
</dbReference>
<evidence type="ECO:0000256" key="2">
    <source>
        <dbReference type="ARBA" id="ARBA00022982"/>
    </source>
</evidence>
<dbReference type="GO" id="GO:0016671">
    <property type="term" value="F:oxidoreductase activity, acting on a sulfur group of donors, disulfide as acceptor"/>
    <property type="evidence" value="ECO:0007669"/>
    <property type="project" value="UniProtKB-ARBA"/>
</dbReference>
<keyword evidence="9" id="KW-1185">Reference proteome</keyword>
<dbReference type="Pfam" id="PF00085">
    <property type="entry name" value="Thioredoxin"/>
    <property type="match status" value="1"/>
</dbReference>
<dbReference type="PRINTS" id="PR00421">
    <property type="entry name" value="THIOREDOXIN"/>
</dbReference>
<keyword evidence="3" id="KW-1015">Disulfide bond</keyword>
<dbReference type="Proteomes" id="UP001374535">
    <property type="component" value="Chromosome 11"/>
</dbReference>
<evidence type="ECO:0000256" key="3">
    <source>
        <dbReference type="ARBA" id="ARBA00023157"/>
    </source>
</evidence>
<dbReference type="InterPro" id="IPR036249">
    <property type="entry name" value="Thioredoxin-like_sf"/>
</dbReference>
<dbReference type="CDD" id="cd02947">
    <property type="entry name" value="TRX_family"/>
    <property type="match status" value="1"/>
</dbReference>
<evidence type="ECO:0000259" key="7">
    <source>
        <dbReference type="PROSITE" id="PS51352"/>
    </source>
</evidence>
<keyword evidence="1" id="KW-0813">Transport</keyword>
<organism evidence="8 9">
    <name type="scientific">Vigna mungo</name>
    <name type="common">Black gram</name>
    <name type="synonym">Phaseolus mungo</name>
    <dbReference type="NCBI Taxonomy" id="3915"/>
    <lineage>
        <taxon>Eukaryota</taxon>
        <taxon>Viridiplantae</taxon>
        <taxon>Streptophyta</taxon>
        <taxon>Embryophyta</taxon>
        <taxon>Tracheophyta</taxon>
        <taxon>Spermatophyta</taxon>
        <taxon>Magnoliopsida</taxon>
        <taxon>eudicotyledons</taxon>
        <taxon>Gunneridae</taxon>
        <taxon>Pentapetalae</taxon>
        <taxon>rosids</taxon>
        <taxon>fabids</taxon>
        <taxon>Fabales</taxon>
        <taxon>Fabaceae</taxon>
        <taxon>Papilionoideae</taxon>
        <taxon>50 kb inversion clade</taxon>
        <taxon>NPAAA clade</taxon>
        <taxon>indigoferoid/millettioid clade</taxon>
        <taxon>Phaseoleae</taxon>
        <taxon>Vigna</taxon>
    </lineage>
</organism>
<dbReference type="InterPro" id="IPR013766">
    <property type="entry name" value="Thioredoxin_domain"/>
</dbReference>
<dbReference type="Gene3D" id="3.40.30.10">
    <property type="entry name" value="Glutaredoxin"/>
    <property type="match status" value="1"/>
</dbReference>
<keyword evidence="2" id="KW-0249">Electron transport</keyword>
<evidence type="ECO:0000313" key="8">
    <source>
        <dbReference type="EMBL" id="WVY91318.1"/>
    </source>
</evidence>
<dbReference type="InterPro" id="IPR017937">
    <property type="entry name" value="Thioredoxin_CS"/>
</dbReference>
<feature type="domain" description="Thioredoxin" evidence="7">
    <location>
        <begin position="1"/>
        <end position="111"/>
    </location>
</feature>
<dbReference type="AlphaFoldDB" id="A0AAQ3RFT7"/>
<sequence length="116" mass="12993">MEGQVIDVKTVDSWKDHFQKGKDSIKLVVVYFTASWCGPCRIIAPIFEELAKNMPHVIFLKVDVDELSSVAKEWSISAMPTFLFFKEGERVDEVVGGNPSKLRQTVEKHAAPVTVA</sequence>
<dbReference type="PROSITE" id="PS51352">
    <property type="entry name" value="THIOREDOXIN_2"/>
    <property type="match status" value="1"/>
</dbReference>
<comment type="similarity">
    <text evidence="6">Belongs to the thioredoxin family. Plant H-type subfamily.</text>
</comment>
<evidence type="ECO:0000256" key="6">
    <source>
        <dbReference type="ARBA" id="ARBA00038353"/>
    </source>
</evidence>
<accession>A0AAQ3RFT7</accession>
<dbReference type="EMBL" id="CP144690">
    <property type="protein sequence ID" value="WVY91318.1"/>
    <property type="molecule type" value="Genomic_DNA"/>
</dbReference>
<evidence type="ECO:0000256" key="1">
    <source>
        <dbReference type="ARBA" id="ARBA00022448"/>
    </source>
</evidence>
<keyword evidence="4" id="KW-0676">Redox-active center</keyword>
<dbReference type="FunFam" id="3.40.30.10:FF:000104">
    <property type="entry name" value="Thioredoxin"/>
    <property type="match status" value="1"/>
</dbReference>
<evidence type="ECO:0000256" key="4">
    <source>
        <dbReference type="ARBA" id="ARBA00023284"/>
    </source>
</evidence>
<proteinExistence type="inferred from homology"/>
<comment type="similarity">
    <text evidence="5">Belongs to the thioredoxin family. Plant F-type subfamily.</text>
</comment>
<protein>
    <recommendedName>
        <fullName evidence="7">Thioredoxin domain-containing protein</fullName>
    </recommendedName>
</protein>